<feature type="domain" description="HTH cro/C1-type" evidence="8">
    <location>
        <begin position="55"/>
        <end position="87"/>
    </location>
</feature>
<dbReference type="EC" id="2.6.1.2" evidence="6"/>
<comment type="similarity">
    <text evidence="2">Belongs to the class-I pyridoxal-phosphate-dependent aminotransferase family.</text>
</comment>
<keyword evidence="5" id="KW-0663">Pyridoxal phosphate</keyword>
<keyword evidence="4 9" id="KW-0808">Transferase</keyword>
<evidence type="ECO:0000313" key="10">
    <source>
        <dbReference type="Proteomes" id="UP000003793"/>
    </source>
</evidence>
<comment type="cofactor">
    <cofactor evidence="1">
        <name>pyridoxal 5'-phosphate</name>
        <dbReference type="ChEBI" id="CHEBI:597326"/>
    </cofactor>
</comment>
<reference evidence="9 10" key="1">
    <citation type="submission" date="2009-02" db="EMBL/GenBank/DDBJ databases">
        <authorList>
            <person name="Fulton L."/>
            <person name="Clifton S."/>
            <person name="Fulton B."/>
            <person name="Xu J."/>
            <person name="Minx P."/>
            <person name="Pepin K.H."/>
            <person name="Johnson M."/>
            <person name="Bhonagiri V."/>
            <person name="Nash W.E."/>
            <person name="Mardis E.R."/>
            <person name="Wilson R.K."/>
        </authorList>
    </citation>
    <scope>NUCLEOTIDE SEQUENCE [LARGE SCALE GENOMIC DNA]</scope>
    <source>
        <strain evidence="9 10">ATCC 27758</strain>
    </source>
</reference>
<dbReference type="InterPro" id="IPR015424">
    <property type="entry name" value="PyrdxlP-dep_Trfase"/>
</dbReference>
<dbReference type="InterPro" id="IPR051926">
    <property type="entry name" value="Ala_Aminotransferase"/>
</dbReference>
<evidence type="ECO:0000256" key="7">
    <source>
        <dbReference type="SAM" id="MobiDB-lite"/>
    </source>
</evidence>
<protein>
    <recommendedName>
        <fullName evidence="6">alanine transaminase</fullName>
        <ecNumber evidence="6">2.6.1.2</ecNumber>
    </recommendedName>
</protein>
<dbReference type="EMBL" id="ABVR01000031">
    <property type="protein sequence ID" value="EEG91406.1"/>
    <property type="molecule type" value="Genomic_DNA"/>
</dbReference>
<proteinExistence type="inferred from homology"/>
<keyword evidence="3 9" id="KW-0032">Aminotransferase</keyword>
<accession>C0B5A9</accession>
<dbReference type="CDD" id="cd00093">
    <property type="entry name" value="HTH_XRE"/>
    <property type="match status" value="1"/>
</dbReference>
<evidence type="ECO:0000256" key="2">
    <source>
        <dbReference type="ARBA" id="ARBA00007441"/>
    </source>
</evidence>
<evidence type="ECO:0000256" key="5">
    <source>
        <dbReference type="ARBA" id="ARBA00022898"/>
    </source>
</evidence>
<dbReference type="InterPro" id="IPR015422">
    <property type="entry name" value="PyrdxlP-dep_Trfase_small"/>
</dbReference>
<comment type="caution">
    <text evidence="9">The sequence shown here is derived from an EMBL/GenBank/DDBJ whole genome shotgun (WGS) entry which is preliminary data.</text>
</comment>
<dbReference type="InterPro" id="IPR004839">
    <property type="entry name" value="Aminotransferase_I/II_large"/>
</dbReference>
<dbReference type="GO" id="GO:0004021">
    <property type="term" value="F:L-alanine:2-oxoglutarate aminotransferase activity"/>
    <property type="evidence" value="ECO:0007669"/>
    <property type="project" value="UniProtKB-EC"/>
</dbReference>
<evidence type="ECO:0000313" key="9">
    <source>
        <dbReference type="EMBL" id="EEG91406.1"/>
    </source>
</evidence>
<dbReference type="Pfam" id="PF00155">
    <property type="entry name" value="Aminotran_1_2"/>
    <property type="match status" value="1"/>
</dbReference>
<sequence length="552" mass="61789">MNFTVFIFKLNFFSLKGDFQMTTFSDRLKEAMYAQNLKQIDLVHIAAENNVKLGKSHVSQYVSGKTVPRNDILHFLADTLHVDADWLLGDSQENFTARENNSVAPKAPSTTKTSGSVGTSNSSKRGTTPMKKAITDKNDNDNAGSSAMHIFKKSSKLDNVLYDVRGPVVEEAARMEERGTHVLKLNIGNPAPFGFRTPDEVIYDMSQQLSDCEGYSPSQGLFSARKAIMQYSQIKKLPNVTISDIYTGNGVSELINLCMSALLDNGDEILIPSPDYPLWTACATLAGGKAVHYICDEQSDWYPDIEDMRRKITDRTKALVIINPNNPTGALYPKEVLQKIVDLAREHHLIIFSDEIYDRLVMDGKEHISIASLAPDLFCVTFSGLSKSHMIAGFRIGWMVLSGNKAIAKDYIEGIKMLSNMRLCSNVPAQSVVQTALWGNQSVNDYLVPGGRIYEQREYIYKALTDIPGITAVKPQAAFYMFPKIDVKKFNIVNDEKFALDLLQDKKILIVQGSGFNWKQPDHFRVVYLPRIEVLKEAVGKISDFLSYYRQG</sequence>
<dbReference type="GO" id="GO:0003677">
    <property type="term" value="F:DNA binding"/>
    <property type="evidence" value="ECO:0007669"/>
    <property type="project" value="InterPro"/>
</dbReference>
<dbReference type="Gene3D" id="1.10.260.40">
    <property type="entry name" value="lambda repressor-like DNA-binding domains"/>
    <property type="match status" value="1"/>
</dbReference>
<gene>
    <name evidence="9" type="ORF">COPCOM_00330</name>
</gene>
<dbReference type="PROSITE" id="PS50943">
    <property type="entry name" value="HTH_CROC1"/>
    <property type="match status" value="1"/>
</dbReference>
<evidence type="ECO:0000259" key="8">
    <source>
        <dbReference type="PROSITE" id="PS50943"/>
    </source>
</evidence>
<evidence type="ECO:0000256" key="4">
    <source>
        <dbReference type="ARBA" id="ARBA00022679"/>
    </source>
</evidence>
<dbReference type="InterPro" id="IPR010982">
    <property type="entry name" value="Lambda_DNA-bd_dom_sf"/>
</dbReference>
<dbReference type="PANTHER" id="PTHR43488:SF2">
    <property type="entry name" value="GLUTAMATE-PYRUVATE AMINOTRANSFERASE ALAA"/>
    <property type="match status" value="1"/>
</dbReference>
<reference evidence="9 10" key="2">
    <citation type="submission" date="2009-03" db="EMBL/GenBank/DDBJ databases">
        <title>Draft genome sequence of Coprococcus comes (ATCC 27758).</title>
        <authorList>
            <person name="Sudarsanam P."/>
            <person name="Ley R."/>
            <person name="Guruge J."/>
            <person name="Turnbaugh P.J."/>
            <person name="Mahowald M."/>
            <person name="Liep D."/>
            <person name="Gordon J."/>
        </authorList>
    </citation>
    <scope>NUCLEOTIDE SEQUENCE [LARGE SCALE GENOMIC DNA]</scope>
    <source>
        <strain evidence="9 10">ATCC 27758</strain>
    </source>
</reference>
<evidence type="ECO:0000256" key="6">
    <source>
        <dbReference type="ARBA" id="ARBA00026106"/>
    </source>
</evidence>
<dbReference type="InterPro" id="IPR015421">
    <property type="entry name" value="PyrdxlP-dep_Trfase_major"/>
</dbReference>
<feature type="region of interest" description="Disordered" evidence="7">
    <location>
        <begin position="97"/>
        <end position="146"/>
    </location>
</feature>
<name>C0B5A9_9FIRM</name>
<organism evidence="9 10">
    <name type="scientific">Coprococcus comes ATCC 27758</name>
    <dbReference type="NCBI Taxonomy" id="470146"/>
    <lineage>
        <taxon>Bacteria</taxon>
        <taxon>Bacillati</taxon>
        <taxon>Bacillota</taxon>
        <taxon>Clostridia</taxon>
        <taxon>Lachnospirales</taxon>
        <taxon>Lachnospiraceae</taxon>
        <taxon>Coprococcus</taxon>
    </lineage>
</organism>
<dbReference type="SUPFAM" id="SSF53383">
    <property type="entry name" value="PLP-dependent transferases"/>
    <property type="match status" value="1"/>
</dbReference>
<dbReference type="HOGENOM" id="CLU_017584_4_2_9"/>
<evidence type="ECO:0000256" key="1">
    <source>
        <dbReference type="ARBA" id="ARBA00001933"/>
    </source>
</evidence>
<dbReference type="Gene3D" id="3.40.640.10">
    <property type="entry name" value="Type I PLP-dependent aspartate aminotransferase-like (Major domain)"/>
    <property type="match status" value="1"/>
</dbReference>
<dbReference type="AlphaFoldDB" id="C0B5A9"/>
<dbReference type="Gene3D" id="3.90.1150.10">
    <property type="entry name" value="Aspartate Aminotransferase, domain 1"/>
    <property type="match status" value="1"/>
</dbReference>
<dbReference type="InterPro" id="IPR001387">
    <property type="entry name" value="Cro/C1-type_HTH"/>
</dbReference>
<dbReference type="GO" id="GO:0030170">
    <property type="term" value="F:pyridoxal phosphate binding"/>
    <property type="evidence" value="ECO:0007669"/>
    <property type="project" value="InterPro"/>
</dbReference>
<dbReference type="Proteomes" id="UP000003793">
    <property type="component" value="Unassembled WGS sequence"/>
</dbReference>
<evidence type="ECO:0000256" key="3">
    <source>
        <dbReference type="ARBA" id="ARBA00022576"/>
    </source>
</evidence>
<feature type="compositionally biased region" description="Low complexity" evidence="7">
    <location>
        <begin position="109"/>
        <end position="124"/>
    </location>
</feature>
<dbReference type="CDD" id="cd00609">
    <property type="entry name" value="AAT_like"/>
    <property type="match status" value="1"/>
</dbReference>
<dbReference type="SUPFAM" id="SSF47413">
    <property type="entry name" value="lambda repressor-like DNA-binding domains"/>
    <property type="match status" value="1"/>
</dbReference>
<dbReference type="PANTHER" id="PTHR43488">
    <property type="entry name" value="GLUTAMATE-PYRUVATE AMINOTRANSFERASE ALAA"/>
    <property type="match status" value="1"/>
</dbReference>